<evidence type="ECO:0000259" key="5">
    <source>
        <dbReference type="PROSITE" id="PS50931"/>
    </source>
</evidence>
<dbReference type="PANTHER" id="PTHR30537:SF31">
    <property type="entry name" value="TRANSCRIPTIONAL REGULATOR, LYSR FAMILY"/>
    <property type="match status" value="1"/>
</dbReference>
<comment type="caution">
    <text evidence="6">The sequence shown here is derived from an EMBL/GenBank/DDBJ whole genome shotgun (WGS) entry which is preliminary data.</text>
</comment>
<dbReference type="InterPro" id="IPR036390">
    <property type="entry name" value="WH_DNA-bd_sf"/>
</dbReference>
<dbReference type="PANTHER" id="PTHR30537">
    <property type="entry name" value="HTH-TYPE TRANSCRIPTIONAL REGULATOR"/>
    <property type="match status" value="1"/>
</dbReference>
<proteinExistence type="inferred from homology"/>
<evidence type="ECO:0000313" key="7">
    <source>
        <dbReference type="Proteomes" id="UP001206572"/>
    </source>
</evidence>
<feature type="domain" description="HTH lysR-type" evidence="5">
    <location>
        <begin position="2"/>
        <end position="59"/>
    </location>
</feature>
<dbReference type="PROSITE" id="PS50931">
    <property type="entry name" value="HTH_LYSR"/>
    <property type="match status" value="1"/>
</dbReference>
<dbReference type="Pfam" id="PF00126">
    <property type="entry name" value="HTH_1"/>
    <property type="match status" value="1"/>
</dbReference>
<name>A0ABT2AEW0_9BURK</name>
<keyword evidence="7" id="KW-1185">Reference proteome</keyword>
<dbReference type="Gene3D" id="1.10.10.10">
    <property type="entry name" value="Winged helix-like DNA-binding domain superfamily/Winged helix DNA-binding domain"/>
    <property type="match status" value="1"/>
</dbReference>
<dbReference type="CDD" id="cd08422">
    <property type="entry name" value="PBP2_CrgA_like"/>
    <property type="match status" value="1"/>
</dbReference>
<dbReference type="Proteomes" id="UP001206572">
    <property type="component" value="Unassembled WGS sequence"/>
</dbReference>
<dbReference type="SUPFAM" id="SSF46785">
    <property type="entry name" value="Winged helix' DNA-binding domain"/>
    <property type="match status" value="1"/>
</dbReference>
<dbReference type="SUPFAM" id="SSF53850">
    <property type="entry name" value="Periplasmic binding protein-like II"/>
    <property type="match status" value="1"/>
</dbReference>
<evidence type="ECO:0000256" key="4">
    <source>
        <dbReference type="ARBA" id="ARBA00023163"/>
    </source>
</evidence>
<dbReference type="InterPro" id="IPR005119">
    <property type="entry name" value="LysR_subst-bd"/>
</dbReference>
<dbReference type="InterPro" id="IPR036388">
    <property type="entry name" value="WH-like_DNA-bd_sf"/>
</dbReference>
<protein>
    <submittedName>
        <fullName evidence="6">LysR substrate-binding domain-containing protein</fullName>
    </submittedName>
</protein>
<evidence type="ECO:0000256" key="3">
    <source>
        <dbReference type="ARBA" id="ARBA00023125"/>
    </source>
</evidence>
<dbReference type="Gene3D" id="3.40.190.290">
    <property type="match status" value="1"/>
</dbReference>
<dbReference type="RefSeq" id="WP_258825844.1">
    <property type="nucleotide sequence ID" value="NZ_JANUHA010000001.1"/>
</dbReference>
<gene>
    <name evidence="6" type="ORF">NX780_00160</name>
</gene>
<keyword evidence="3" id="KW-0238">DNA-binding</keyword>
<dbReference type="EMBL" id="JANUHA010000001">
    <property type="protein sequence ID" value="MCS0594752.1"/>
    <property type="molecule type" value="Genomic_DNA"/>
</dbReference>
<reference evidence="6 7" key="1">
    <citation type="submission" date="2022-08" db="EMBL/GenBank/DDBJ databases">
        <title>Reclassification of Massilia species as members of the genera Telluria, Duganella, Pseudoduganella, Mokoshia gen. nov. and Zemynaea gen. nov. using orthogonal and non-orthogonal genome-based approaches.</title>
        <authorList>
            <person name="Bowman J.P."/>
        </authorList>
    </citation>
    <scope>NUCLEOTIDE SEQUENCE [LARGE SCALE GENOMIC DNA]</scope>
    <source>
        <strain evidence="6 7">JCM 31661</strain>
    </source>
</reference>
<comment type="similarity">
    <text evidence="1">Belongs to the LysR transcriptional regulatory family.</text>
</comment>
<dbReference type="InterPro" id="IPR000847">
    <property type="entry name" value="LysR_HTH_N"/>
</dbReference>
<organism evidence="6 7">
    <name type="scientific">Massilia agri</name>
    <dbReference type="NCBI Taxonomy" id="1886785"/>
    <lineage>
        <taxon>Bacteria</taxon>
        <taxon>Pseudomonadati</taxon>
        <taxon>Pseudomonadota</taxon>
        <taxon>Betaproteobacteria</taxon>
        <taxon>Burkholderiales</taxon>
        <taxon>Oxalobacteraceae</taxon>
        <taxon>Telluria group</taxon>
        <taxon>Massilia</taxon>
    </lineage>
</organism>
<evidence type="ECO:0000256" key="2">
    <source>
        <dbReference type="ARBA" id="ARBA00023015"/>
    </source>
</evidence>
<accession>A0ABT2AEW0</accession>
<dbReference type="Pfam" id="PF03466">
    <property type="entry name" value="LysR_substrate"/>
    <property type="match status" value="1"/>
</dbReference>
<evidence type="ECO:0000313" key="6">
    <source>
        <dbReference type="EMBL" id="MCS0594752.1"/>
    </source>
</evidence>
<keyword evidence="4" id="KW-0804">Transcription</keyword>
<sequence length="293" mass="31353">MFNLNDAFYFVRVVDHGGFTAAARLTGIAKSTLAKRVGMLEAELGVRLIQRSSRRFSVTDAGKDFHRHAAAMLIEAETAENLVRGRMAEPSGVVRITASIPTAQSTLAQPLVELALAYPKLQVAIEASDRFVDLLQEGIDIAVRDHFGPLPDSGLLQRTIGSDPIFLVAAPAYLAAHGHPQAPAELAAHRGLMSGLHAELWRLEHADGAAQDARPVPVFRANESSLLLAAAAAGLGIACLPRKLCLAALDAGSVERVLPDWNAGRVTTTLLMPHRRGQLPSVRLVADALARHM</sequence>
<evidence type="ECO:0000256" key="1">
    <source>
        <dbReference type="ARBA" id="ARBA00009437"/>
    </source>
</evidence>
<keyword evidence="2" id="KW-0805">Transcription regulation</keyword>
<dbReference type="InterPro" id="IPR058163">
    <property type="entry name" value="LysR-type_TF_proteobact-type"/>
</dbReference>